<feature type="region of interest" description="Disordered" evidence="1">
    <location>
        <begin position="379"/>
        <end position="511"/>
    </location>
</feature>
<dbReference type="STRING" id="1227457.C451_14660"/>
<sequence>MASDRRTRLKILFDEHFLVIVLVLAVVAAGGAWATYTTAAAPGTHVEQRDVASWGVTGGFNHSAAVVNETPISERGAVRADQRFYFTNPMPVLDGRFRFRIVGPVENAVVTTQATLVNYAVRTRSGTGSQSGIRSQPVAGNESKPRNRSGRRLWELTTPLTTDRARVGSDGTTNTTFSVDVSDIRERTQAIDQALGPISRVSDDRTSVAVTVRVNGTVAGERVGRSFDYTLPINSSQGYYAVYPPKTPATTQFSVTRPMTVENDYGPLVVFASLVGLFVPLIALTGLLYGRANDWFDVSQPDRAEIQRATLRSEFAEWITTGTVPAEDDRTVVTVDSLEGLVDVAIDSDRRIVEDGDTGTYVVLDGDVRYRFVPDWTTDASKPTFDGRSDDETPVSASTGDGVDATASTPAQSADGNGDGGAQPTAVVELSSPPAVDERRTDPDSAIDERSGTPSGMLDRFQSAIGSVFGRSNERRDGSEATEKRDETSNEAEKPSGTESASSADDKRDEQ</sequence>
<feature type="compositionally biased region" description="Basic and acidic residues" evidence="1">
    <location>
        <begin position="472"/>
        <end position="496"/>
    </location>
</feature>
<proteinExistence type="predicted"/>
<dbReference type="OrthoDB" id="270764at2157"/>
<evidence type="ECO:0000313" key="3">
    <source>
        <dbReference type="EMBL" id="EMA51515.1"/>
    </source>
</evidence>
<keyword evidence="4" id="KW-1185">Reference proteome</keyword>
<keyword evidence="2" id="KW-0472">Membrane</keyword>
<evidence type="ECO:0000256" key="2">
    <source>
        <dbReference type="SAM" id="Phobius"/>
    </source>
</evidence>
<accession>M0N4C7</accession>
<protein>
    <recommendedName>
        <fullName evidence="5">DUF5305 domain-containing protein</fullName>
    </recommendedName>
</protein>
<dbReference type="Proteomes" id="UP000011680">
    <property type="component" value="Unassembled WGS sequence"/>
</dbReference>
<keyword evidence="2" id="KW-1133">Transmembrane helix</keyword>
<dbReference type="RefSeq" id="WP_007741636.1">
    <property type="nucleotide sequence ID" value="NZ_AOMF01000165.1"/>
</dbReference>
<feature type="compositionally biased region" description="Basic and acidic residues" evidence="1">
    <location>
        <begin position="436"/>
        <end position="451"/>
    </location>
</feature>
<organism evidence="3 4">
    <name type="scientific">Halococcus thailandensis JCM 13552</name>
    <dbReference type="NCBI Taxonomy" id="1227457"/>
    <lineage>
        <taxon>Archaea</taxon>
        <taxon>Methanobacteriati</taxon>
        <taxon>Methanobacteriota</taxon>
        <taxon>Stenosarchaea group</taxon>
        <taxon>Halobacteria</taxon>
        <taxon>Halobacteriales</taxon>
        <taxon>Halococcaceae</taxon>
        <taxon>Halococcus</taxon>
    </lineage>
</organism>
<dbReference type="eggNOG" id="arCOG04474">
    <property type="taxonomic scope" value="Archaea"/>
</dbReference>
<evidence type="ECO:0000256" key="1">
    <source>
        <dbReference type="SAM" id="MobiDB-lite"/>
    </source>
</evidence>
<gene>
    <name evidence="3" type="ORF">C451_14660</name>
</gene>
<feature type="region of interest" description="Disordered" evidence="1">
    <location>
        <begin position="125"/>
        <end position="152"/>
    </location>
</feature>
<evidence type="ECO:0000313" key="4">
    <source>
        <dbReference type="Proteomes" id="UP000011680"/>
    </source>
</evidence>
<name>M0N4C7_9EURY</name>
<dbReference type="InterPro" id="IPR035185">
    <property type="entry name" value="DUF5305"/>
</dbReference>
<dbReference type="AlphaFoldDB" id="M0N4C7"/>
<dbReference type="Pfam" id="PF17231">
    <property type="entry name" value="DUF5305"/>
    <property type="match status" value="1"/>
</dbReference>
<dbReference type="EMBL" id="AOMF01000165">
    <property type="protein sequence ID" value="EMA51515.1"/>
    <property type="molecule type" value="Genomic_DNA"/>
</dbReference>
<reference evidence="3 4" key="1">
    <citation type="journal article" date="2014" name="PLoS Genet.">
        <title>Phylogenetically driven sequencing of extremely halophilic archaea reveals strategies for static and dynamic osmo-response.</title>
        <authorList>
            <person name="Becker E.A."/>
            <person name="Seitzer P.M."/>
            <person name="Tritt A."/>
            <person name="Larsen D."/>
            <person name="Krusor M."/>
            <person name="Yao A.I."/>
            <person name="Wu D."/>
            <person name="Madern D."/>
            <person name="Eisen J.A."/>
            <person name="Darling A.E."/>
            <person name="Facciotti M.T."/>
        </authorList>
    </citation>
    <scope>NUCLEOTIDE SEQUENCE [LARGE SCALE GENOMIC DNA]</scope>
    <source>
        <strain evidence="3 4">JCM 13552</strain>
    </source>
</reference>
<feature type="transmembrane region" description="Helical" evidence="2">
    <location>
        <begin position="265"/>
        <end position="289"/>
    </location>
</feature>
<feature type="compositionally biased region" description="Polar residues" evidence="1">
    <location>
        <begin position="125"/>
        <end position="134"/>
    </location>
</feature>
<feature type="compositionally biased region" description="Polar residues" evidence="1">
    <location>
        <begin position="406"/>
        <end position="415"/>
    </location>
</feature>
<keyword evidence="2" id="KW-0812">Transmembrane</keyword>
<comment type="caution">
    <text evidence="3">The sequence shown here is derived from an EMBL/GenBank/DDBJ whole genome shotgun (WGS) entry which is preliminary data.</text>
</comment>
<dbReference type="PATRIC" id="fig|1227457.3.peg.2819"/>
<evidence type="ECO:0008006" key="5">
    <source>
        <dbReference type="Google" id="ProtNLM"/>
    </source>
</evidence>